<dbReference type="OrthoDB" id="1079385at2"/>
<sequence length="186" mass="21004">MVARGATYERAERDFYVTPAWVTEVVASQHAFRPVIWEPACGNGAIMEALGKRGHTVYGSDIEPVGIPQAKRLNFLTEACPWPIDADIVTNPPYGRQGRIAEAFIHRALEYTRGHMGSVAMLLAVDFDSAKTRARFFREHPAFCRKIVLTRRIVWIERDGASPSQNHAWFVWNWRSSGQKLLSYGG</sequence>
<gene>
    <name evidence="1" type="ORF">C7450_103122</name>
</gene>
<dbReference type="GO" id="GO:0008168">
    <property type="term" value="F:methyltransferase activity"/>
    <property type="evidence" value="ECO:0007669"/>
    <property type="project" value="InterPro"/>
</dbReference>
<dbReference type="InterPro" id="IPR029063">
    <property type="entry name" value="SAM-dependent_MTases_sf"/>
</dbReference>
<protein>
    <recommendedName>
        <fullName evidence="3">Methyltransferase family protein</fullName>
    </recommendedName>
</protein>
<dbReference type="Gene3D" id="3.40.50.150">
    <property type="entry name" value="Vaccinia Virus protein VP39"/>
    <property type="match status" value="1"/>
</dbReference>
<dbReference type="PROSITE" id="PS00092">
    <property type="entry name" value="N6_MTASE"/>
    <property type="match status" value="1"/>
</dbReference>
<dbReference type="AlphaFoldDB" id="A0A2V3UAU4"/>
<dbReference type="PRINTS" id="PR00507">
    <property type="entry name" value="N12N6MTFRASE"/>
</dbReference>
<keyword evidence="2" id="KW-1185">Reference proteome</keyword>
<organism evidence="1 2">
    <name type="scientific">Chelatococcus asaccharovorans</name>
    <dbReference type="NCBI Taxonomy" id="28210"/>
    <lineage>
        <taxon>Bacteria</taxon>
        <taxon>Pseudomonadati</taxon>
        <taxon>Pseudomonadota</taxon>
        <taxon>Alphaproteobacteria</taxon>
        <taxon>Hyphomicrobiales</taxon>
        <taxon>Chelatococcaceae</taxon>
        <taxon>Chelatococcus</taxon>
    </lineage>
</organism>
<reference evidence="1 2" key="1">
    <citation type="submission" date="2018-05" db="EMBL/GenBank/DDBJ databases">
        <title>Genomic Encyclopedia of Type Strains, Phase IV (KMG-IV): sequencing the most valuable type-strain genomes for metagenomic binning, comparative biology and taxonomic classification.</title>
        <authorList>
            <person name="Goeker M."/>
        </authorList>
    </citation>
    <scope>NUCLEOTIDE SEQUENCE [LARGE SCALE GENOMIC DNA]</scope>
    <source>
        <strain evidence="1 2">DSM 6462</strain>
    </source>
</reference>
<comment type="caution">
    <text evidence="1">The sequence shown here is derived from an EMBL/GenBank/DDBJ whole genome shotgun (WGS) entry which is preliminary data.</text>
</comment>
<dbReference type="RefSeq" id="WP_110373915.1">
    <property type="nucleotide sequence ID" value="NZ_JAHBRY010000001.1"/>
</dbReference>
<dbReference type="SUPFAM" id="SSF53335">
    <property type="entry name" value="S-adenosyl-L-methionine-dependent methyltransferases"/>
    <property type="match status" value="1"/>
</dbReference>
<evidence type="ECO:0008006" key="3">
    <source>
        <dbReference type="Google" id="ProtNLM"/>
    </source>
</evidence>
<dbReference type="EMBL" id="QJJK01000003">
    <property type="protein sequence ID" value="PXW61605.1"/>
    <property type="molecule type" value="Genomic_DNA"/>
</dbReference>
<evidence type="ECO:0000313" key="2">
    <source>
        <dbReference type="Proteomes" id="UP000248021"/>
    </source>
</evidence>
<dbReference type="GO" id="GO:0003676">
    <property type="term" value="F:nucleic acid binding"/>
    <property type="evidence" value="ECO:0007669"/>
    <property type="project" value="InterPro"/>
</dbReference>
<evidence type="ECO:0000313" key="1">
    <source>
        <dbReference type="EMBL" id="PXW61605.1"/>
    </source>
</evidence>
<accession>A0A2V3UAU4</accession>
<dbReference type="Proteomes" id="UP000248021">
    <property type="component" value="Unassembled WGS sequence"/>
</dbReference>
<proteinExistence type="predicted"/>
<dbReference type="InterPro" id="IPR002052">
    <property type="entry name" value="DNA_methylase_N6_adenine_CS"/>
</dbReference>
<dbReference type="GO" id="GO:0032259">
    <property type="term" value="P:methylation"/>
    <property type="evidence" value="ECO:0007669"/>
    <property type="project" value="InterPro"/>
</dbReference>
<name>A0A2V3UAU4_9HYPH</name>